<evidence type="ECO:0000313" key="3">
    <source>
        <dbReference type="Proteomes" id="UP000010471"/>
    </source>
</evidence>
<keyword evidence="1" id="KW-0472">Membrane</keyword>
<name>K9WN00_9CYAN</name>
<dbReference type="AlphaFoldDB" id="K9WN00"/>
<proteinExistence type="predicted"/>
<keyword evidence="1" id="KW-1133">Transmembrane helix</keyword>
<keyword evidence="1" id="KW-0812">Transmembrane</keyword>
<dbReference type="STRING" id="1173027.Mic7113_6198"/>
<keyword evidence="3" id="KW-1185">Reference proteome</keyword>
<protein>
    <submittedName>
        <fullName evidence="2">Uncharacterized protein</fullName>
    </submittedName>
</protein>
<dbReference type="RefSeq" id="WP_015185919.1">
    <property type="nucleotide sequence ID" value="NC_019738.1"/>
</dbReference>
<dbReference type="OrthoDB" id="530614at2"/>
<organism evidence="2 3">
    <name type="scientific">Allocoleopsis franciscana PCC 7113</name>
    <dbReference type="NCBI Taxonomy" id="1173027"/>
    <lineage>
        <taxon>Bacteria</taxon>
        <taxon>Bacillati</taxon>
        <taxon>Cyanobacteriota</taxon>
        <taxon>Cyanophyceae</taxon>
        <taxon>Coleofasciculales</taxon>
        <taxon>Coleofasciculaceae</taxon>
        <taxon>Allocoleopsis</taxon>
        <taxon>Allocoleopsis franciscana</taxon>
    </lineage>
</organism>
<evidence type="ECO:0000313" key="2">
    <source>
        <dbReference type="EMBL" id="AFZ21790.1"/>
    </source>
</evidence>
<dbReference type="HOGENOM" id="CLU_2034203_0_0_3"/>
<evidence type="ECO:0000256" key="1">
    <source>
        <dbReference type="SAM" id="Phobius"/>
    </source>
</evidence>
<dbReference type="KEGG" id="mic:Mic7113_6198"/>
<sequence>MQNCPKCHQSVSSSAVTCPHCRMVLKAYGHPGITLHRAVGDTPLCDSCTYHADDTCNFPQRPLAQECTLYDDMNQRQLEREQVHNTRPDLITSLRLYCQQHPTLLGLVGLVAVSVLLTVMTSK</sequence>
<dbReference type="Proteomes" id="UP000010471">
    <property type="component" value="Chromosome"/>
</dbReference>
<reference evidence="2 3" key="1">
    <citation type="submission" date="2012-06" db="EMBL/GenBank/DDBJ databases">
        <title>Finished chromosome of genome of Microcoleus sp. PCC 7113.</title>
        <authorList>
            <consortium name="US DOE Joint Genome Institute"/>
            <person name="Gugger M."/>
            <person name="Coursin T."/>
            <person name="Rippka R."/>
            <person name="Tandeau De Marsac N."/>
            <person name="Huntemann M."/>
            <person name="Wei C.-L."/>
            <person name="Han J."/>
            <person name="Detter J.C."/>
            <person name="Han C."/>
            <person name="Tapia R."/>
            <person name="Chen A."/>
            <person name="Kyrpides N."/>
            <person name="Mavromatis K."/>
            <person name="Markowitz V."/>
            <person name="Szeto E."/>
            <person name="Ivanova N."/>
            <person name="Pagani I."/>
            <person name="Pati A."/>
            <person name="Goodwin L."/>
            <person name="Nordberg H.P."/>
            <person name="Cantor M.N."/>
            <person name="Hua S.X."/>
            <person name="Woyke T."/>
            <person name="Kerfeld C.A."/>
        </authorList>
    </citation>
    <scope>NUCLEOTIDE SEQUENCE [LARGE SCALE GENOMIC DNA]</scope>
    <source>
        <strain evidence="2 3">PCC 7113</strain>
    </source>
</reference>
<gene>
    <name evidence="2" type="ORF">Mic7113_6198</name>
</gene>
<dbReference type="eggNOG" id="COG5002">
    <property type="taxonomic scope" value="Bacteria"/>
</dbReference>
<accession>K9WN00</accession>
<feature type="transmembrane region" description="Helical" evidence="1">
    <location>
        <begin position="104"/>
        <end position="122"/>
    </location>
</feature>
<dbReference type="EMBL" id="CP003630">
    <property type="protein sequence ID" value="AFZ21790.1"/>
    <property type="molecule type" value="Genomic_DNA"/>
</dbReference>
<dbReference type="PATRIC" id="fig|1173027.3.peg.6857"/>